<evidence type="ECO:0000313" key="10">
    <source>
        <dbReference type="RefSeq" id="XP_015518540.1"/>
    </source>
</evidence>
<protein>
    <submittedName>
        <fullName evidence="8 9 11 12">Proton-coupled folate transporter</fullName>
    </submittedName>
</protein>
<evidence type="ECO:0000259" key="6">
    <source>
        <dbReference type="PROSITE" id="PS50850"/>
    </source>
</evidence>
<feature type="transmembrane region" description="Helical" evidence="5">
    <location>
        <begin position="305"/>
        <end position="327"/>
    </location>
</feature>
<evidence type="ECO:0000256" key="2">
    <source>
        <dbReference type="ARBA" id="ARBA00022692"/>
    </source>
</evidence>
<gene>
    <name evidence="8 9 10 11 12" type="primary">LOC107223387</name>
</gene>
<sequence>MADTEIVGPAVKGHRRFFVLGPPVTLLMFSNALTGTVLTDLIVYRACLFSPNTNHTECSILRTNASSSEAIDVEAQVEAHVSMIVLAKSLIESVLPAILSLFLGPWSDRAGRRPLFLSGFAGFTIFYISLTFMCNWNMNPWYFLIPSLPASALGGLSAVIIASMCHIADTSAEKDRTMLLAWLQASVYTGVLFGIFTGPLIFKTSGYTAVFSTAAICCMLALLYIYFFVQETVQDTSKESIRGLFKISSVQELVSSAVEKRDGFFRPVVWLAICILALSIMVLEGEVSISFLFTRERLGWDVQRYSYFSGTAVLLSIPCMIVGVSLFSRILDFPDSLITGIALTSCLGGALTKAFATEGWHMYLSSFIGFFNGATGPVMRSTISKSVPAKDIGKVFSLTSSLETLSPLAGAPLYTLIYSHYLPPIYPSPVFLLSASFFTLLLFLTLCLAVVNRNYRNVNFAPLVEEE</sequence>
<feature type="domain" description="Major facilitator superfamily (MFS) profile" evidence="6">
    <location>
        <begin position="24"/>
        <end position="453"/>
    </location>
</feature>
<evidence type="ECO:0000256" key="4">
    <source>
        <dbReference type="ARBA" id="ARBA00023136"/>
    </source>
</evidence>
<evidence type="ECO:0000313" key="8">
    <source>
        <dbReference type="RefSeq" id="XP_015518538.1"/>
    </source>
</evidence>
<dbReference type="GeneID" id="107223387"/>
<feature type="transmembrane region" description="Helical" evidence="5">
    <location>
        <begin position="115"/>
        <end position="138"/>
    </location>
</feature>
<dbReference type="InterPro" id="IPR011701">
    <property type="entry name" value="MFS"/>
</dbReference>
<dbReference type="RefSeq" id="XP_015518540.1">
    <property type="nucleotide sequence ID" value="XM_015663054.1"/>
</dbReference>
<dbReference type="KEGG" id="nlo:107223387"/>
<name>A0A6J0BWD8_NEOLC</name>
<dbReference type="PANTHER" id="PTHR23507">
    <property type="entry name" value="ZGC:174356"/>
    <property type="match status" value="1"/>
</dbReference>
<evidence type="ECO:0000313" key="12">
    <source>
        <dbReference type="RefSeq" id="XP_046595206.1"/>
    </source>
</evidence>
<keyword evidence="2 5" id="KW-0812">Transmembrane</keyword>
<feature type="transmembrane region" description="Helical" evidence="5">
    <location>
        <begin position="336"/>
        <end position="356"/>
    </location>
</feature>
<reference evidence="11 12" key="1">
    <citation type="submission" date="2025-05" db="UniProtKB">
        <authorList>
            <consortium name="RefSeq"/>
        </authorList>
    </citation>
    <scope>IDENTIFICATION</scope>
    <source>
        <tissue evidence="11 12">Thorax and Abdomen</tissue>
        <tissue evidence="8 9">Whole body</tissue>
    </source>
</reference>
<dbReference type="RefSeq" id="XP_046595206.1">
    <property type="nucleotide sequence ID" value="XM_046739250.1"/>
</dbReference>
<dbReference type="InterPro" id="IPR020846">
    <property type="entry name" value="MFS_dom"/>
</dbReference>
<dbReference type="GO" id="GO:0022857">
    <property type="term" value="F:transmembrane transporter activity"/>
    <property type="evidence" value="ECO:0007669"/>
    <property type="project" value="InterPro"/>
</dbReference>
<accession>A0A6J0BWD8</accession>
<dbReference type="GO" id="GO:0016020">
    <property type="term" value="C:membrane"/>
    <property type="evidence" value="ECO:0007669"/>
    <property type="project" value="UniProtKB-SubCell"/>
</dbReference>
<feature type="transmembrane region" description="Helical" evidence="5">
    <location>
        <begin position="179"/>
        <end position="202"/>
    </location>
</feature>
<feature type="transmembrane region" description="Helical" evidence="5">
    <location>
        <begin position="144"/>
        <end position="167"/>
    </location>
</feature>
<evidence type="ECO:0000313" key="11">
    <source>
        <dbReference type="RefSeq" id="XP_046595205.1"/>
    </source>
</evidence>
<comment type="subcellular location">
    <subcellularLocation>
        <location evidence="1">Membrane</location>
        <topology evidence="1">Multi-pass membrane protein</topology>
    </subcellularLocation>
</comment>
<feature type="transmembrane region" description="Helical" evidence="5">
    <location>
        <begin position="208"/>
        <end position="229"/>
    </location>
</feature>
<evidence type="ECO:0000313" key="7">
    <source>
        <dbReference type="Proteomes" id="UP000829291"/>
    </source>
</evidence>
<dbReference type="OrthoDB" id="430300at2759"/>
<dbReference type="Pfam" id="PF07690">
    <property type="entry name" value="MFS_1"/>
    <property type="match status" value="1"/>
</dbReference>
<evidence type="ECO:0000256" key="5">
    <source>
        <dbReference type="SAM" id="Phobius"/>
    </source>
</evidence>
<organism evidence="7 12">
    <name type="scientific">Neodiprion lecontei</name>
    <name type="common">Redheaded pine sawfly</name>
    <dbReference type="NCBI Taxonomy" id="441921"/>
    <lineage>
        <taxon>Eukaryota</taxon>
        <taxon>Metazoa</taxon>
        <taxon>Ecdysozoa</taxon>
        <taxon>Arthropoda</taxon>
        <taxon>Hexapoda</taxon>
        <taxon>Insecta</taxon>
        <taxon>Pterygota</taxon>
        <taxon>Neoptera</taxon>
        <taxon>Endopterygota</taxon>
        <taxon>Hymenoptera</taxon>
        <taxon>Tenthredinoidea</taxon>
        <taxon>Diprionidae</taxon>
        <taxon>Diprioninae</taxon>
        <taxon>Neodiprion</taxon>
    </lineage>
</organism>
<dbReference type="RefSeq" id="XP_046595205.1">
    <property type="nucleotide sequence ID" value="XM_046739249.1"/>
</dbReference>
<dbReference type="PANTHER" id="PTHR23507:SF39">
    <property type="entry name" value="GH23453P-RELATED"/>
    <property type="match status" value="1"/>
</dbReference>
<dbReference type="SUPFAM" id="SSF103473">
    <property type="entry name" value="MFS general substrate transporter"/>
    <property type="match status" value="1"/>
</dbReference>
<feature type="transmembrane region" description="Helical" evidence="5">
    <location>
        <begin position="430"/>
        <end position="451"/>
    </location>
</feature>
<evidence type="ECO:0000256" key="1">
    <source>
        <dbReference type="ARBA" id="ARBA00004141"/>
    </source>
</evidence>
<dbReference type="InterPro" id="IPR036259">
    <property type="entry name" value="MFS_trans_sf"/>
</dbReference>
<feature type="transmembrane region" description="Helical" evidence="5">
    <location>
        <begin position="81"/>
        <end position="103"/>
    </location>
</feature>
<feature type="transmembrane region" description="Helical" evidence="5">
    <location>
        <begin position="268"/>
        <end position="293"/>
    </location>
</feature>
<keyword evidence="4 5" id="KW-0472">Membrane</keyword>
<evidence type="ECO:0000256" key="3">
    <source>
        <dbReference type="ARBA" id="ARBA00022989"/>
    </source>
</evidence>
<evidence type="ECO:0000313" key="9">
    <source>
        <dbReference type="RefSeq" id="XP_015518539.1"/>
    </source>
</evidence>
<keyword evidence="3 5" id="KW-1133">Transmembrane helix</keyword>
<dbReference type="AlphaFoldDB" id="A0A6J0BWD8"/>
<proteinExistence type="predicted"/>
<dbReference type="InterPro" id="IPR005829">
    <property type="entry name" value="Sugar_transporter_CS"/>
</dbReference>
<dbReference type="Gene3D" id="1.20.1250.20">
    <property type="entry name" value="MFS general substrate transporter like domains"/>
    <property type="match status" value="1"/>
</dbReference>
<dbReference type="Proteomes" id="UP000829291">
    <property type="component" value="Chromosome 4"/>
</dbReference>
<dbReference type="RefSeq" id="XP_015518538.1">
    <property type="nucleotide sequence ID" value="XM_015663052.1"/>
</dbReference>
<dbReference type="PROSITE" id="PS50850">
    <property type="entry name" value="MFS"/>
    <property type="match status" value="1"/>
</dbReference>
<dbReference type="PROSITE" id="PS00216">
    <property type="entry name" value="SUGAR_TRANSPORT_1"/>
    <property type="match status" value="1"/>
</dbReference>
<keyword evidence="7" id="KW-1185">Reference proteome</keyword>
<dbReference type="RefSeq" id="XP_015518539.1">
    <property type="nucleotide sequence ID" value="XM_015663053.1"/>
</dbReference>